<organism evidence="2 3">
    <name type="scientific">Rhamnusium bicolor</name>
    <dbReference type="NCBI Taxonomy" id="1586634"/>
    <lineage>
        <taxon>Eukaryota</taxon>
        <taxon>Metazoa</taxon>
        <taxon>Ecdysozoa</taxon>
        <taxon>Arthropoda</taxon>
        <taxon>Hexapoda</taxon>
        <taxon>Insecta</taxon>
        <taxon>Pterygota</taxon>
        <taxon>Neoptera</taxon>
        <taxon>Endopterygota</taxon>
        <taxon>Coleoptera</taxon>
        <taxon>Polyphaga</taxon>
        <taxon>Cucujiformia</taxon>
        <taxon>Chrysomeloidea</taxon>
        <taxon>Cerambycidae</taxon>
        <taxon>Lepturinae</taxon>
        <taxon>Rhagiini</taxon>
        <taxon>Rhamnusium</taxon>
    </lineage>
</organism>
<protein>
    <recommendedName>
        <fullName evidence="1">ZAD domain-containing protein</fullName>
    </recommendedName>
</protein>
<name>A0AAV8WTW8_9CUCU</name>
<dbReference type="SMART" id="SM00868">
    <property type="entry name" value="zf-AD"/>
    <property type="match status" value="1"/>
</dbReference>
<dbReference type="AlphaFoldDB" id="A0AAV8WTW8"/>
<dbReference type="Proteomes" id="UP001162156">
    <property type="component" value="Unassembled WGS sequence"/>
</dbReference>
<gene>
    <name evidence="2" type="ORF">NQ314_017378</name>
</gene>
<dbReference type="EMBL" id="JANEYF010004853">
    <property type="protein sequence ID" value="KAJ8929884.1"/>
    <property type="molecule type" value="Genomic_DNA"/>
</dbReference>
<keyword evidence="3" id="KW-1185">Reference proteome</keyword>
<reference evidence="2" key="1">
    <citation type="journal article" date="2023" name="Insect Mol. Biol.">
        <title>Genome sequencing provides insights into the evolution of gene families encoding plant cell wall-degrading enzymes in longhorned beetles.</title>
        <authorList>
            <person name="Shin N.R."/>
            <person name="Okamura Y."/>
            <person name="Kirsch R."/>
            <person name="Pauchet Y."/>
        </authorList>
    </citation>
    <scope>NUCLEOTIDE SEQUENCE</scope>
    <source>
        <strain evidence="2">RBIC_L_NR</strain>
    </source>
</reference>
<evidence type="ECO:0000313" key="3">
    <source>
        <dbReference type="Proteomes" id="UP001162156"/>
    </source>
</evidence>
<sequence length="307" mass="35420">MENRNKKECRFCLRIYYNELCAIDEITRQMLEALLNINLDIDNGTEMCIECARKLQNAYDFKSACVNIEKKLLPHFISKENIKLNEDSLKENTKVELYDGCEDQKMCRFCMKVTESGHYTILQEKEHTSILDVVQKYIPELLHNGLLEFGGGKSQHMVETEKLIISDIKVFDLKHEVCDDSIAIEEKYECEEDITMKNEDMLELGNPEVLIKSEETESFHDIVCSSNLNSMNTKIYKETLKENEHISQDVSEVEAYECERCSFGPNHVSAAQGEYSALGGSDVSMANRIYQACVHLWDLTELPKDMY</sequence>
<dbReference type="InterPro" id="IPR012934">
    <property type="entry name" value="Znf_AD"/>
</dbReference>
<proteinExistence type="predicted"/>
<feature type="domain" description="ZAD" evidence="1">
    <location>
        <begin position="8"/>
        <end position="75"/>
    </location>
</feature>
<evidence type="ECO:0000259" key="1">
    <source>
        <dbReference type="SMART" id="SM00868"/>
    </source>
</evidence>
<dbReference type="GO" id="GO:0005634">
    <property type="term" value="C:nucleus"/>
    <property type="evidence" value="ECO:0007669"/>
    <property type="project" value="InterPro"/>
</dbReference>
<comment type="caution">
    <text evidence="2">The sequence shown here is derived from an EMBL/GenBank/DDBJ whole genome shotgun (WGS) entry which is preliminary data.</text>
</comment>
<evidence type="ECO:0000313" key="2">
    <source>
        <dbReference type="EMBL" id="KAJ8929884.1"/>
    </source>
</evidence>
<accession>A0AAV8WTW8</accession>
<dbReference type="GO" id="GO:0008270">
    <property type="term" value="F:zinc ion binding"/>
    <property type="evidence" value="ECO:0007669"/>
    <property type="project" value="InterPro"/>
</dbReference>